<dbReference type="AlphaFoldDB" id="A0AAD9Z896"/>
<proteinExistence type="predicted"/>
<feature type="compositionally biased region" description="Basic and acidic residues" evidence="1">
    <location>
        <begin position="350"/>
        <end position="359"/>
    </location>
</feature>
<protein>
    <submittedName>
        <fullName evidence="2">Uncharacterized protein</fullName>
    </submittedName>
</protein>
<evidence type="ECO:0000313" key="3">
    <source>
        <dbReference type="Proteomes" id="UP001276659"/>
    </source>
</evidence>
<comment type="caution">
    <text evidence="2">The sequence shown here is derived from an EMBL/GenBank/DDBJ whole genome shotgun (WGS) entry which is preliminary data.</text>
</comment>
<feature type="region of interest" description="Disordered" evidence="1">
    <location>
        <begin position="241"/>
        <end position="261"/>
    </location>
</feature>
<sequence length="394" mass="44217">MAIALIQMKGAMPVSDPSIRAYTGSATRFKDSPPVSALPLPKGFKRSTPEIKYAICTKLNNCIEQLPSTTCIEMKQDILSCTEFANYLASPPAETKDIKQAICMELVNYFDALPSNIRREIVRYLSSSPELMTELRAFLSPSISTVSSDTEDIEKAICMELGKYLESSSSTTRTEMVKYISSCAEIMNYLSSPSPTVTYNTEAFRQAICIELVKHVNSLPSTTREEMAASLLSQTELMTHLAPPSRTTPCSTTKTTKPSKTVVLPSEDRPEAMEASSAHCSQENLQRVEQNEEVNARTQEDQETEALLELELERTKESKSTVQTWMQCARKRAQSPPQHHYNQNPKCQGRRVDRYRREQPNPNDTPSQIWGARARSQSPPQNNQQHISRVAMVH</sequence>
<organism evidence="2 3">
    <name type="scientific">Lepraria neglecta</name>
    <dbReference type="NCBI Taxonomy" id="209136"/>
    <lineage>
        <taxon>Eukaryota</taxon>
        <taxon>Fungi</taxon>
        <taxon>Dikarya</taxon>
        <taxon>Ascomycota</taxon>
        <taxon>Pezizomycotina</taxon>
        <taxon>Lecanoromycetes</taxon>
        <taxon>OSLEUM clade</taxon>
        <taxon>Lecanoromycetidae</taxon>
        <taxon>Lecanorales</taxon>
        <taxon>Lecanorineae</taxon>
        <taxon>Stereocaulaceae</taxon>
        <taxon>Lepraria</taxon>
    </lineage>
</organism>
<dbReference type="EMBL" id="JASNWA010000007">
    <property type="protein sequence ID" value="KAK3173429.1"/>
    <property type="molecule type" value="Genomic_DNA"/>
</dbReference>
<feature type="compositionally biased region" description="Polar residues" evidence="1">
    <location>
        <begin position="278"/>
        <end position="288"/>
    </location>
</feature>
<feature type="region of interest" description="Disordered" evidence="1">
    <location>
        <begin position="275"/>
        <end position="303"/>
    </location>
</feature>
<gene>
    <name evidence="2" type="ORF">OEA41_006758</name>
</gene>
<dbReference type="Proteomes" id="UP001276659">
    <property type="component" value="Unassembled WGS sequence"/>
</dbReference>
<evidence type="ECO:0000313" key="2">
    <source>
        <dbReference type="EMBL" id="KAK3173429.1"/>
    </source>
</evidence>
<keyword evidence="3" id="KW-1185">Reference proteome</keyword>
<reference evidence="2" key="1">
    <citation type="submission" date="2022-11" db="EMBL/GenBank/DDBJ databases">
        <title>Chromosomal genome sequence assembly and mating type (MAT) locus characterization of the leprose asexual lichenized fungus Lepraria neglecta (Nyl.) Erichsen.</title>
        <authorList>
            <person name="Allen J.L."/>
            <person name="Pfeffer B."/>
        </authorList>
    </citation>
    <scope>NUCLEOTIDE SEQUENCE</scope>
    <source>
        <strain evidence="2">Allen 5258</strain>
    </source>
</reference>
<feature type="compositionally biased region" description="Low complexity" evidence="1">
    <location>
        <begin position="243"/>
        <end position="261"/>
    </location>
</feature>
<name>A0AAD9Z896_9LECA</name>
<feature type="compositionally biased region" description="Polar residues" evidence="1">
    <location>
        <begin position="335"/>
        <end position="346"/>
    </location>
</feature>
<feature type="region of interest" description="Disordered" evidence="1">
    <location>
        <begin position="328"/>
        <end position="394"/>
    </location>
</feature>
<evidence type="ECO:0000256" key="1">
    <source>
        <dbReference type="SAM" id="MobiDB-lite"/>
    </source>
</evidence>
<feature type="compositionally biased region" description="Polar residues" evidence="1">
    <location>
        <begin position="375"/>
        <end position="387"/>
    </location>
</feature>
<accession>A0AAD9Z896</accession>